<dbReference type="SUPFAM" id="SSF47384">
    <property type="entry name" value="Homodimeric domain of signal transducing histidine kinase"/>
    <property type="match status" value="1"/>
</dbReference>
<dbReference type="EC" id="2.7.13.3" evidence="3"/>
<dbReference type="InterPro" id="IPR003594">
    <property type="entry name" value="HATPase_dom"/>
</dbReference>
<protein>
    <recommendedName>
        <fullName evidence="3">histidine kinase</fullName>
        <ecNumber evidence="3">2.7.13.3</ecNumber>
    </recommendedName>
</protein>
<comment type="similarity">
    <text evidence="2">In the N-terminal section; belongs to the phytochrome family.</text>
</comment>
<gene>
    <name evidence="14" type="ORF">DCF25_16840</name>
</gene>
<dbReference type="PRINTS" id="PR00344">
    <property type="entry name" value="BCTRLSENSOR"/>
</dbReference>
<dbReference type="GO" id="GO:0000155">
    <property type="term" value="F:phosphorelay sensor kinase activity"/>
    <property type="evidence" value="ECO:0007669"/>
    <property type="project" value="InterPro"/>
</dbReference>
<evidence type="ECO:0000256" key="3">
    <source>
        <dbReference type="ARBA" id="ARBA00012438"/>
    </source>
</evidence>
<dbReference type="CDD" id="cd00130">
    <property type="entry name" value="PAS"/>
    <property type="match status" value="1"/>
</dbReference>
<dbReference type="PROSITE" id="PS51371">
    <property type="entry name" value="CBS"/>
    <property type="match status" value="1"/>
</dbReference>
<proteinExistence type="inferred from homology"/>
<dbReference type="Pfam" id="PF08448">
    <property type="entry name" value="PAS_4"/>
    <property type="match status" value="1"/>
</dbReference>
<dbReference type="InterPro" id="IPR016132">
    <property type="entry name" value="Phyto_chromo_attachment"/>
</dbReference>
<evidence type="ECO:0000259" key="13">
    <source>
        <dbReference type="PROSITE" id="PS51371"/>
    </source>
</evidence>
<evidence type="ECO:0000313" key="15">
    <source>
        <dbReference type="Proteomes" id="UP000249354"/>
    </source>
</evidence>
<dbReference type="InterPro" id="IPR003661">
    <property type="entry name" value="HisK_dim/P_dom"/>
</dbReference>
<sequence>MSSISTVGESAASQASLWQAIADTEPLAFAGQTRLATAIAQLSKRPTAGCVLSVYRQKVVGIATRQDLMDALAQNPDWANMRLAEVVSRPVMTVTRSAVREIAPIVDLLEWHRISYLPVVDECEHLLGVIDRSRLLRALQEGRSSASDPSRRARLFADITLKIRQSLQLKDILQTTVDEVQRLLNADRVLIYQVLPDSTGKAISEAVVAPFPSILEMSFPEEVFPEAYQTLYAEGRVRAVADVRDPQANVSDCLLEFIGQWGIKSKLIVPIIRLREPSANAAAEAVPVRQHLWGLLIAHQCAHARQWSAFELDLMQQLAGQISLALSQGHLMAYLEERVKLRTAELTEANLSLQQEIRDHQQVDNALRQSEAQLRLVTNNLPVLIAYVDRHQRYQFNNQIYEEWLGFSPKEIYQKTMKQVMCEADYNRIQPYVETVLAGEQVSYESELTFKDDRDRSVSVTYLPHREVSENSQSAKGKLSAGEVKGFFALTMDISDRKAIERMKDEFIAVVSHELRTPLTSIHTSLKLLATGLLGDLLEEGQEMLTVADENTDRLVRLVNNVLDLQRIESGEVTIDACDCNTAELVKQAAETMQGMTQQHDIEVTLRAESLSIWADPDYIMQTLTNLLGNAIKFSAPGKKVYLSVGSAGASSEVSSNVFPNTPTAALFCVRDEGQGIPTDKLHSIFERFQQVNSSDSRKKGGTGLGLTICRKIVEQHGGKIWAESQLGKGSRFYFTVPLSAVISPSPARPH</sequence>
<dbReference type="PROSITE" id="PS50112">
    <property type="entry name" value="PAS"/>
    <property type="match status" value="1"/>
</dbReference>
<dbReference type="SMART" id="SM00065">
    <property type="entry name" value="GAF"/>
    <property type="match status" value="1"/>
</dbReference>
<dbReference type="SUPFAM" id="SSF54631">
    <property type="entry name" value="CBS-domain pair"/>
    <property type="match status" value="1"/>
</dbReference>
<keyword evidence="9" id="KW-0129">CBS domain</keyword>
<evidence type="ECO:0000256" key="1">
    <source>
        <dbReference type="ARBA" id="ARBA00000085"/>
    </source>
</evidence>
<dbReference type="FunFam" id="1.10.287.130:FF:000001">
    <property type="entry name" value="Two-component sensor histidine kinase"/>
    <property type="match status" value="1"/>
</dbReference>
<dbReference type="PANTHER" id="PTHR43711:SF1">
    <property type="entry name" value="HISTIDINE KINASE 1"/>
    <property type="match status" value="1"/>
</dbReference>
<dbReference type="CDD" id="cd16922">
    <property type="entry name" value="HATPase_EvgS-ArcB-TorS-like"/>
    <property type="match status" value="1"/>
</dbReference>
<evidence type="ECO:0000256" key="4">
    <source>
        <dbReference type="ARBA" id="ARBA00022553"/>
    </source>
</evidence>
<dbReference type="NCBIfam" id="TIGR00229">
    <property type="entry name" value="sensory_box"/>
    <property type="match status" value="1"/>
</dbReference>
<dbReference type="InterPro" id="IPR000644">
    <property type="entry name" value="CBS_dom"/>
</dbReference>
<dbReference type="InterPro" id="IPR036890">
    <property type="entry name" value="HATPase_C_sf"/>
</dbReference>
<keyword evidence="6" id="KW-0418">Kinase</keyword>
<dbReference type="InterPro" id="IPR004358">
    <property type="entry name" value="Sig_transdc_His_kin-like_C"/>
</dbReference>
<dbReference type="SMART" id="SM00091">
    <property type="entry name" value="PAS"/>
    <property type="match status" value="1"/>
</dbReference>
<evidence type="ECO:0000259" key="11">
    <source>
        <dbReference type="PROSITE" id="PS50109"/>
    </source>
</evidence>
<feature type="domain" description="PAS" evidence="12">
    <location>
        <begin position="370"/>
        <end position="440"/>
    </location>
</feature>
<evidence type="ECO:0000256" key="6">
    <source>
        <dbReference type="ARBA" id="ARBA00022777"/>
    </source>
</evidence>
<dbReference type="PROSITE" id="PS50109">
    <property type="entry name" value="HIS_KIN"/>
    <property type="match status" value="1"/>
</dbReference>
<name>A0A2W4VT76_9CYAN</name>
<evidence type="ECO:0000256" key="9">
    <source>
        <dbReference type="PROSITE-ProRule" id="PRU00703"/>
    </source>
</evidence>
<evidence type="ECO:0000256" key="7">
    <source>
        <dbReference type="ARBA" id="ARBA00023012"/>
    </source>
</evidence>
<dbReference type="InterPro" id="IPR036097">
    <property type="entry name" value="HisK_dim/P_sf"/>
</dbReference>
<dbReference type="SUPFAM" id="SSF55781">
    <property type="entry name" value="GAF domain-like"/>
    <property type="match status" value="1"/>
</dbReference>
<dbReference type="InterPro" id="IPR013656">
    <property type="entry name" value="PAS_4"/>
</dbReference>
<dbReference type="Gene3D" id="3.30.450.20">
    <property type="entry name" value="PAS domain"/>
    <property type="match status" value="1"/>
</dbReference>
<dbReference type="InterPro" id="IPR035965">
    <property type="entry name" value="PAS-like_dom_sf"/>
</dbReference>
<comment type="caution">
    <text evidence="14">The sequence shown here is derived from an EMBL/GenBank/DDBJ whole genome shotgun (WGS) entry which is preliminary data.</text>
</comment>
<dbReference type="SMART" id="SM00387">
    <property type="entry name" value="HATPase_c"/>
    <property type="match status" value="1"/>
</dbReference>
<dbReference type="Gene3D" id="3.30.565.10">
    <property type="entry name" value="Histidine kinase-like ATPase, C-terminal domain"/>
    <property type="match status" value="1"/>
</dbReference>
<dbReference type="Gene3D" id="1.10.287.130">
    <property type="match status" value="1"/>
</dbReference>
<dbReference type="SUPFAM" id="SSF55874">
    <property type="entry name" value="ATPase domain of HSP90 chaperone/DNA topoisomerase II/histidine kinase"/>
    <property type="match status" value="1"/>
</dbReference>
<feature type="domain" description="Phytochrome chromophore attachment site" evidence="10">
    <location>
        <begin position="168"/>
        <end position="321"/>
    </location>
</feature>
<dbReference type="InterPro" id="IPR005467">
    <property type="entry name" value="His_kinase_dom"/>
</dbReference>
<feature type="domain" description="CBS" evidence="13">
    <location>
        <begin position="87"/>
        <end position="145"/>
    </location>
</feature>
<reference evidence="15" key="1">
    <citation type="submission" date="2018-04" db="EMBL/GenBank/DDBJ databases">
        <authorList>
            <person name="Cornet L."/>
        </authorList>
    </citation>
    <scope>NUCLEOTIDE SEQUENCE [LARGE SCALE GENOMIC DNA]</scope>
</reference>
<dbReference type="PANTHER" id="PTHR43711">
    <property type="entry name" value="TWO-COMPONENT HISTIDINE KINASE"/>
    <property type="match status" value="1"/>
</dbReference>
<reference evidence="14 15" key="2">
    <citation type="submission" date="2018-06" db="EMBL/GenBank/DDBJ databases">
        <title>Metagenomic assembly of (sub)arctic Cyanobacteria and their associated microbiome from non-axenic cultures.</title>
        <authorList>
            <person name="Baurain D."/>
        </authorList>
    </citation>
    <scope>NUCLEOTIDE SEQUENCE [LARGE SCALE GENOMIC DNA]</scope>
    <source>
        <strain evidence="14">ULC129bin1</strain>
    </source>
</reference>
<dbReference type="Pfam" id="PF02518">
    <property type="entry name" value="HATPase_c"/>
    <property type="match status" value="1"/>
</dbReference>
<keyword evidence="8" id="KW-0472">Membrane</keyword>
<dbReference type="SMART" id="SM00116">
    <property type="entry name" value="CBS"/>
    <property type="match status" value="2"/>
</dbReference>
<dbReference type="EMBL" id="QBMC01000136">
    <property type="protein sequence ID" value="PZO12925.1"/>
    <property type="molecule type" value="Genomic_DNA"/>
</dbReference>
<evidence type="ECO:0000313" key="14">
    <source>
        <dbReference type="EMBL" id="PZO12925.1"/>
    </source>
</evidence>
<dbReference type="InterPro" id="IPR003018">
    <property type="entry name" value="GAF"/>
</dbReference>
<dbReference type="SUPFAM" id="SSF55785">
    <property type="entry name" value="PYP-like sensor domain (PAS domain)"/>
    <property type="match status" value="1"/>
</dbReference>
<evidence type="ECO:0000259" key="10">
    <source>
        <dbReference type="PROSITE" id="PS50046"/>
    </source>
</evidence>
<dbReference type="PROSITE" id="PS50046">
    <property type="entry name" value="PHYTOCHROME_2"/>
    <property type="match status" value="1"/>
</dbReference>
<dbReference type="AlphaFoldDB" id="A0A2W4VT76"/>
<keyword evidence="4" id="KW-0597">Phosphoprotein</keyword>
<dbReference type="Pfam" id="PF00512">
    <property type="entry name" value="HisKA"/>
    <property type="match status" value="1"/>
</dbReference>
<dbReference type="Pfam" id="PF01590">
    <property type="entry name" value="GAF"/>
    <property type="match status" value="1"/>
</dbReference>
<organism evidence="14 15">
    <name type="scientific">Leptolyngbya foveolarum</name>
    <dbReference type="NCBI Taxonomy" id="47253"/>
    <lineage>
        <taxon>Bacteria</taxon>
        <taxon>Bacillati</taxon>
        <taxon>Cyanobacteriota</taxon>
        <taxon>Cyanophyceae</taxon>
        <taxon>Leptolyngbyales</taxon>
        <taxon>Leptolyngbyaceae</taxon>
        <taxon>Leptolyngbya group</taxon>
        <taxon>Leptolyngbya</taxon>
    </lineage>
</organism>
<feature type="domain" description="Histidine kinase" evidence="11">
    <location>
        <begin position="510"/>
        <end position="741"/>
    </location>
</feature>
<dbReference type="InterPro" id="IPR050736">
    <property type="entry name" value="Sensor_HK_Regulatory"/>
</dbReference>
<dbReference type="CDD" id="cd00082">
    <property type="entry name" value="HisKA"/>
    <property type="match status" value="1"/>
</dbReference>
<dbReference type="Pfam" id="PF00571">
    <property type="entry name" value="CBS"/>
    <property type="match status" value="1"/>
</dbReference>
<dbReference type="InterPro" id="IPR029016">
    <property type="entry name" value="GAF-like_dom_sf"/>
</dbReference>
<dbReference type="FunFam" id="3.30.565.10:FF:000006">
    <property type="entry name" value="Sensor histidine kinase WalK"/>
    <property type="match status" value="1"/>
</dbReference>
<dbReference type="Gene3D" id="3.10.580.10">
    <property type="entry name" value="CBS-domain"/>
    <property type="match status" value="1"/>
</dbReference>
<dbReference type="SMART" id="SM00388">
    <property type="entry name" value="HisKA"/>
    <property type="match status" value="1"/>
</dbReference>
<dbReference type="Gene3D" id="3.30.450.40">
    <property type="match status" value="1"/>
</dbReference>
<evidence type="ECO:0000256" key="8">
    <source>
        <dbReference type="ARBA" id="ARBA00023136"/>
    </source>
</evidence>
<evidence type="ECO:0000256" key="2">
    <source>
        <dbReference type="ARBA" id="ARBA00006402"/>
    </source>
</evidence>
<comment type="catalytic activity">
    <reaction evidence="1">
        <text>ATP + protein L-histidine = ADP + protein N-phospho-L-histidine.</text>
        <dbReference type="EC" id="2.7.13.3"/>
    </reaction>
</comment>
<evidence type="ECO:0000256" key="5">
    <source>
        <dbReference type="ARBA" id="ARBA00022679"/>
    </source>
</evidence>
<evidence type="ECO:0000259" key="12">
    <source>
        <dbReference type="PROSITE" id="PS50112"/>
    </source>
</evidence>
<keyword evidence="7" id="KW-0902">Two-component regulatory system</keyword>
<dbReference type="Proteomes" id="UP000249354">
    <property type="component" value="Unassembled WGS sequence"/>
</dbReference>
<accession>A0A2W4VT76</accession>
<dbReference type="InterPro" id="IPR000014">
    <property type="entry name" value="PAS"/>
</dbReference>
<dbReference type="InterPro" id="IPR046342">
    <property type="entry name" value="CBS_dom_sf"/>
</dbReference>
<keyword evidence="5" id="KW-0808">Transferase</keyword>